<reference evidence="1" key="1">
    <citation type="submission" date="2021-02" db="EMBL/GenBank/DDBJ databases">
        <authorList>
            <person name="Nowell W R."/>
        </authorList>
    </citation>
    <scope>NUCLEOTIDE SEQUENCE</scope>
</reference>
<feature type="non-terminal residue" evidence="1">
    <location>
        <position position="76"/>
    </location>
</feature>
<dbReference type="Proteomes" id="UP000682733">
    <property type="component" value="Unassembled WGS sequence"/>
</dbReference>
<organism evidence="1 3">
    <name type="scientific">Didymodactylos carnosus</name>
    <dbReference type="NCBI Taxonomy" id="1234261"/>
    <lineage>
        <taxon>Eukaryota</taxon>
        <taxon>Metazoa</taxon>
        <taxon>Spiralia</taxon>
        <taxon>Gnathifera</taxon>
        <taxon>Rotifera</taxon>
        <taxon>Eurotatoria</taxon>
        <taxon>Bdelloidea</taxon>
        <taxon>Philodinida</taxon>
        <taxon>Philodinidae</taxon>
        <taxon>Didymodactylos</taxon>
    </lineage>
</organism>
<name>A0A8S2G9E0_9BILA</name>
<dbReference type="EMBL" id="CAJOBA010101398">
    <property type="protein sequence ID" value="CAF4521587.1"/>
    <property type="molecule type" value="Genomic_DNA"/>
</dbReference>
<gene>
    <name evidence="1" type="ORF">OVA965_LOCUS45338</name>
    <name evidence="2" type="ORF">TMI583_LOCUS48740</name>
</gene>
<dbReference type="EMBL" id="CAJNOK010070587">
    <property type="protein sequence ID" value="CAF1662163.1"/>
    <property type="molecule type" value="Genomic_DNA"/>
</dbReference>
<dbReference type="Proteomes" id="UP000677228">
    <property type="component" value="Unassembled WGS sequence"/>
</dbReference>
<evidence type="ECO:0000313" key="3">
    <source>
        <dbReference type="Proteomes" id="UP000677228"/>
    </source>
</evidence>
<evidence type="ECO:0000313" key="2">
    <source>
        <dbReference type="EMBL" id="CAF4521587.1"/>
    </source>
</evidence>
<evidence type="ECO:0000313" key="1">
    <source>
        <dbReference type="EMBL" id="CAF1662163.1"/>
    </source>
</evidence>
<comment type="caution">
    <text evidence="1">The sequence shown here is derived from an EMBL/GenBank/DDBJ whole genome shotgun (WGS) entry which is preliminary data.</text>
</comment>
<dbReference type="AlphaFoldDB" id="A0A8S2G9E0"/>
<protein>
    <submittedName>
        <fullName evidence="1">Uncharacterized protein</fullName>
    </submittedName>
</protein>
<sequence length="76" mass="8847">SNKPEIINLNRRLELSENAHRDSELHLRTLSGRIDERNTDEKLKDDEAFVRDLSSKFSMLPTVDDLTNVKHDISEK</sequence>
<proteinExistence type="predicted"/>
<accession>A0A8S2G9E0</accession>
<feature type="non-terminal residue" evidence="1">
    <location>
        <position position="1"/>
    </location>
</feature>